<dbReference type="SUPFAM" id="SSF81321">
    <property type="entry name" value="Family A G protein-coupled receptor-like"/>
    <property type="match status" value="1"/>
</dbReference>
<comment type="subcellular location">
    <subcellularLocation>
        <location evidence="1">Cell membrane</location>
        <topology evidence="1">Multi-pass membrane protein</topology>
    </subcellularLocation>
</comment>
<accession>A0AAJ6QLU7</accession>
<evidence type="ECO:0000313" key="14">
    <source>
        <dbReference type="Proteomes" id="UP000694867"/>
    </source>
</evidence>
<keyword evidence="3" id="KW-1003">Cell membrane</keyword>
<feature type="transmembrane region" description="Helical" evidence="12">
    <location>
        <begin position="232"/>
        <end position="262"/>
    </location>
</feature>
<keyword evidence="9 10" id="KW-0807">Transducer</keyword>
<evidence type="ECO:0000256" key="12">
    <source>
        <dbReference type="SAM" id="Phobius"/>
    </source>
</evidence>
<feature type="transmembrane region" description="Helical" evidence="12">
    <location>
        <begin position="324"/>
        <end position="346"/>
    </location>
</feature>
<keyword evidence="4 10" id="KW-0812">Transmembrane</keyword>
<dbReference type="PRINTS" id="PR00244">
    <property type="entry name" value="NEUROKININR"/>
</dbReference>
<dbReference type="Proteomes" id="UP000694867">
    <property type="component" value="Unplaced"/>
</dbReference>
<proteinExistence type="inferred from homology"/>
<dbReference type="GO" id="GO:0004995">
    <property type="term" value="F:tachykinin receptor activity"/>
    <property type="evidence" value="ECO:0007669"/>
    <property type="project" value="InterPro"/>
</dbReference>
<dbReference type="AlphaFoldDB" id="A0AAJ6QLU7"/>
<evidence type="ECO:0000256" key="7">
    <source>
        <dbReference type="ARBA" id="ARBA00023136"/>
    </source>
</evidence>
<comment type="similarity">
    <text evidence="2 10">Belongs to the G-protein coupled receptor 1 family.</text>
</comment>
<dbReference type="SMART" id="SM01381">
    <property type="entry name" value="7TM_GPCR_Srsx"/>
    <property type="match status" value="1"/>
</dbReference>
<evidence type="ECO:0000256" key="8">
    <source>
        <dbReference type="ARBA" id="ARBA00023170"/>
    </source>
</evidence>
<dbReference type="PRINTS" id="PR00237">
    <property type="entry name" value="GPCRRHODOPSN"/>
</dbReference>
<dbReference type="KEGG" id="goe:100898722"/>
<organism evidence="14 15">
    <name type="scientific">Galendromus occidentalis</name>
    <name type="common">western predatory mite</name>
    <dbReference type="NCBI Taxonomy" id="34638"/>
    <lineage>
        <taxon>Eukaryota</taxon>
        <taxon>Metazoa</taxon>
        <taxon>Ecdysozoa</taxon>
        <taxon>Arthropoda</taxon>
        <taxon>Chelicerata</taxon>
        <taxon>Arachnida</taxon>
        <taxon>Acari</taxon>
        <taxon>Parasitiformes</taxon>
        <taxon>Mesostigmata</taxon>
        <taxon>Gamasina</taxon>
        <taxon>Phytoseioidea</taxon>
        <taxon>Phytoseiidae</taxon>
        <taxon>Typhlodrominae</taxon>
        <taxon>Galendromus</taxon>
    </lineage>
</organism>
<gene>
    <name evidence="15" type="primary">LOC100898722</name>
</gene>
<keyword evidence="14" id="KW-1185">Reference proteome</keyword>
<dbReference type="PROSITE" id="PS00237">
    <property type="entry name" value="G_PROTEIN_RECEP_F1_1"/>
    <property type="match status" value="1"/>
</dbReference>
<feature type="region of interest" description="Disordered" evidence="11">
    <location>
        <begin position="415"/>
        <end position="445"/>
    </location>
</feature>
<feature type="transmembrane region" description="Helical" evidence="12">
    <location>
        <begin position="102"/>
        <end position="127"/>
    </location>
</feature>
<feature type="transmembrane region" description="Helical" evidence="12">
    <location>
        <begin position="179"/>
        <end position="201"/>
    </location>
</feature>
<keyword evidence="5 12" id="KW-1133">Transmembrane helix</keyword>
<feature type="transmembrane region" description="Helical" evidence="12">
    <location>
        <begin position="65"/>
        <end position="90"/>
    </location>
</feature>
<feature type="domain" description="G-protein coupled receptors family 1 profile" evidence="13">
    <location>
        <begin position="81"/>
        <end position="343"/>
    </location>
</feature>
<dbReference type="PANTHER" id="PTHR46925:SF2">
    <property type="entry name" value="G-PROTEIN COUPLED RECEPTOR TKR-1-RELATED"/>
    <property type="match status" value="1"/>
</dbReference>
<dbReference type="PROSITE" id="PS50262">
    <property type="entry name" value="G_PROTEIN_RECEP_F1_2"/>
    <property type="match status" value="1"/>
</dbReference>
<sequence>MTLGVHPHSAAALSNITLNRCLQLLELNFSQTDLPPECLSALENGTDATLNGTAMTFELPAWQQLSFIMCFSLIVFAGAVGNAIVIWIVLAHQRMRSVTNYFLVNLSVADMTTAMFNVIFNAVFMMHSHWPFGQTYCKVTNFISLLTVSSSVFTITAMSIDRCIAIYKPLSHRMSRKCALIIIALIWFVSVVIALPGYVFADTSTYPPQNDRVVCSLLFPALGSFTSEQVDFVYNVVFMIVTYFIPMFTMAIAYSIMGHVLWRSKGIGEQTERQKEAIRSKQRVVRMLVVVVLIFAVCWLPYHLYFIFTCLDPAVTYSSWAQPLYLIIYWLAMSNCMYNPFIYYWMNSRFRSYFRFVLCYCCNLGSGLGHKCSEVERLQSDWTFNNNSPHRRTLKSQTGTECLVLTAVHRNGAYQRGHQARKANDASPLRPAVHKAPEDKLRLEE</sequence>
<protein>
    <submittedName>
        <fullName evidence="15">Tachykinin-like peptides receptor 86C</fullName>
    </submittedName>
</protein>
<evidence type="ECO:0000256" key="6">
    <source>
        <dbReference type="ARBA" id="ARBA00023040"/>
    </source>
</evidence>
<keyword evidence="8 10" id="KW-0675">Receptor</keyword>
<evidence type="ECO:0000256" key="1">
    <source>
        <dbReference type="ARBA" id="ARBA00004651"/>
    </source>
</evidence>
<name>A0AAJ6QLU7_9ACAR</name>
<dbReference type="InterPro" id="IPR001681">
    <property type="entry name" value="Neurokn_rcpt"/>
</dbReference>
<evidence type="ECO:0000256" key="4">
    <source>
        <dbReference type="ARBA" id="ARBA00022692"/>
    </source>
</evidence>
<dbReference type="GO" id="GO:0005886">
    <property type="term" value="C:plasma membrane"/>
    <property type="evidence" value="ECO:0007669"/>
    <property type="project" value="UniProtKB-SubCell"/>
</dbReference>
<evidence type="ECO:0000256" key="11">
    <source>
        <dbReference type="SAM" id="MobiDB-lite"/>
    </source>
</evidence>
<evidence type="ECO:0000256" key="9">
    <source>
        <dbReference type="ARBA" id="ARBA00023224"/>
    </source>
</evidence>
<dbReference type="InterPro" id="IPR000276">
    <property type="entry name" value="GPCR_Rhodpsn"/>
</dbReference>
<dbReference type="PANTHER" id="PTHR46925">
    <property type="entry name" value="G-PROTEIN COUPLED RECEPTOR TKR-1-RELATED"/>
    <property type="match status" value="1"/>
</dbReference>
<keyword evidence="7 12" id="KW-0472">Membrane</keyword>
<feature type="transmembrane region" description="Helical" evidence="12">
    <location>
        <begin position="139"/>
        <end position="158"/>
    </location>
</feature>
<feature type="compositionally biased region" description="Basic and acidic residues" evidence="11">
    <location>
        <begin position="435"/>
        <end position="445"/>
    </location>
</feature>
<dbReference type="Pfam" id="PF00001">
    <property type="entry name" value="7tm_1"/>
    <property type="match status" value="1"/>
</dbReference>
<evidence type="ECO:0000313" key="15">
    <source>
        <dbReference type="RefSeq" id="XP_003737058.1"/>
    </source>
</evidence>
<evidence type="ECO:0000256" key="3">
    <source>
        <dbReference type="ARBA" id="ARBA00022475"/>
    </source>
</evidence>
<feature type="transmembrane region" description="Helical" evidence="12">
    <location>
        <begin position="283"/>
        <end position="304"/>
    </location>
</feature>
<evidence type="ECO:0000256" key="2">
    <source>
        <dbReference type="ARBA" id="ARBA00010663"/>
    </source>
</evidence>
<keyword evidence="6 10" id="KW-0297">G-protein coupled receptor</keyword>
<evidence type="ECO:0000259" key="13">
    <source>
        <dbReference type="PROSITE" id="PS50262"/>
    </source>
</evidence>
<dbReference type="InterPro" id="IPR017452">
    <property type="entry name" value="GPCR_Rhodpsn_7TM"/>
</dbReference>
<dbReference type="Gene3D" id="1.20.1070.10">
    <property type="entry name" value="Rhodopsin 7-helix transmembrane proteins"/>
    <property type="match status" value="1"/>
</dbReference>
<dbReference type="CDD" id="cd15390">
    <property type="entry name" value="7tmA_TACR"/>
    <property type="match status" value="1"/>
</dbReference>
<evidence type="ECO:0000256" key="10">
    <source>
        <dbReference type="RuleBase" id="RU000688"/>
    </source>
</evidence>
<evidence type="ECO:0000256" key="5">
    <source>
        <dbReference type="ARBA" id="ARBA00022989"/>
    </source>
</evidence>
<dbReference type="GeneID" id="100898722"/>
<reference evidence="15" key="1">
    <citation type="submission" date="2025-08" db="UniProtKB">
        <authorList>
            <consortium name="RefSeq"/>
        </authorList>
    </citation>
    <scope>IDENTIFICATION</scope>
</reference>
<dbReference type="RefSeq" id="XP_003737058.1">
    <property type="nucleotide sequence ID" value="XM_003737010.1"/>
</dbReference>